<sequence>MCRYISNNFVWKTMIILKRRAANSKEIFNRQPLTILVNGTRITRNILDSVGYKRNSDLLKLLFHNSNTQLSVILKLKIIKVIVVVSVVENRIKVTQMKCVVKCLKSTAT</sequence>
<keyword evidence="2" id="KW-1185">Reference proteome</keyword>
<dbReference type="Proteomes" id="UP000606786">
    <property type="component" value="Unassembled WGS sequence"/>
</dbReference>
<dbReference type="OrthoDB" id="6492012at2759"/>
<proteinExistence type="predicted"/>
<evidence type="ECO:0000313" key="1">
    <source>
        <dbReference type="EMBL" id="CAD7012248.1"/>
    </source>
</evidence>
<accession>A0A811V7U6</accession>
<dbReference type="EMBL" id="CAJHJT010000056">
    <property type="protein sequence ID" value="CAD7012248.1"/>
    <property type="molecule type" value="Genomic_DNA"/>
</dbReference>
<evidence type="ECO:0000313" key="2">
    <source>
        <dbReference type="Proteomes" id="UP000606786"/>
    </source>
</evidence>
<comment type="caution">
    <text evidence="1">The sequence shown here is derived from an EMBL/GenBank/DDBJ whole genome shotgun (WGS) entry which is preliminary data.</text>
</comment>
<protein>
    <submittedName>
        <fullName evidence="1">(Mediterranean fruit fly) hypothetical protein</fullName>
    </submittedName>
</protein>
<organism evidence="1 2">
    <name type="scientific">Ceratitis capitata</name>
    <name type="common">Mediterranean fruit fly</name>
    <name type="synonym">Tephritis capitata</name>
    <dbReference type="NCBI Taxonomy" id="7213"/>
    <lineage>
        <taxon>Eukaryota</taxon>
        <taxon>Metazoa</taxon>
        <taxon>Ecdysozoa</taxon>
        <taxon>Arthropoda</taxon>
        <taxon>Hexapoda</taxon>
        <taxon>Insecta</taxon>
        <taxon>Pterygota</taxon>
        <taxon>Neoptera</taxon>
        <taxon>Endopterygota</taxon>
        <taxon>Diptera</taxon>
        <taxon>Brachycera</taxon>
        <taxon>Muscomorpha</taxon>
        <taxon>Tephritoidea</taxon>
        <taxon>Tephritidae</taxon>
        <taxon>Ceratitis</taxon>
        <taxon>Ceratitis</taxon>
    </lineage>
</organism>
<dbReference type="AlphaFoldDB" id="A0A811V7U6"/>
<reference evidence="1" key="1">
    <citation type="submission" date="2020-11" db="EMBL/GenBank/DDBJ databases">
        <authorList>
            <person name="Whitehead M."/>
        </authorList>
    </citation>
    <scope>NUCLEOTIDE SEQUENCE</scope>
    <source>
        <strain evidence="1">EGII</strain>
    </source>
</reference>
<gene>
    <name evidence="1" type="ORF">CCAP1982_LOCUS20344</name>
</gene>
<name>A0A811V7U6_CERCA</name>